<evidence type="ECO:0000313" key="3">
    <source>
        <dbReference type="Proteomes" id="UP000661077"/>
    </source>
</evidence>
<gene>
    <name evidence="2" type="ORF">JM946_09145</name>
</gene>
<proteinExistence type="predicted"/>
<dbReference type="Pfam" id="PF02538">
    <property type="entry name" value="Hydantoinase_B"/>
    <property type="match status" value="1"/>
</dbReference>
<dbReference type="Pfam" id="PF08882">
    <property type="entry name" value="Acetone_carb_G"/>
    <property type="match status" value="1"/>
</dbReference>
<reference evidence="2 3" key="1">
    <citation type="journal article" date="2021" name="Int. J. Syst. Evol. Microbiol.">
        <title>Steroidobacter gossypii sp. nov., isolated from soil of cotton cropping field.</title>
        <authorList>
            <person name="Huang R."/>
            <person name="Yang S."/>
            <person name="Zhen C."/>
            <person name="Liu W."/>
        </authorList>
    </citation>
    <scope>NUCLEOTIDE SEQUENCE [LARGE SCALE GENOMIC DNA]</scope>
    <source>
        <strain evidence="2 3">S1-65</strain>
    </source>
</reference>
<dbReference type="InterPro" id="IPR016750">
    <property type="entry name" value="Aceto_COase_bsu/gsu"/>
</dbReference>
<feature type="domain" description="Hydantoinase B/oxoprolinase" evidence="1">
    <location>
        <begin position="22"/>
        <end position="574"/>
    </location>
</feature>
<name>A0ABS1WVB4_9GAMM</name>
<dbReference type="Proteomes" id="UP000661077">
    <property type="component" value="Unassembled WGS sequence"/>
</dbReference>
<evidence type="ECO:0000259" key="1">
    <source>
        <dbReference type="Pfam" id="PF02538"/>
    </source>
</evidence>
<comment type="caution">
    <text evidence="2">The sequence shown here is derived from an EMBL/GenBank/DDBJ whole genome shotgun (WGS) entry which is preliminary data.</text>
</comment>
<sequence length="737" mass="79793">MNAQRLDIERSSVYEYSRKEVDPITFEVIRHRLLSITDEQAVTLASVSGSSLVNEATDFNTGLYRSFGEVVTMGKTVTFHAASLSLMVKHVIEDCEQSPGIHPGDMFIVNHPHKGALHCPDVGVLAPIFHEGKRIGWTGGCAHQLDVGGMVAGSFASMAKDIRQEGMLIPPVKLVDRGELRTDVLNFITGMSRLPTNISLDLKGLMAANNVGVKGLHDTIAKYGIDTVLTVMDGMMELSEAKMRKRLQELPDGVFRAQAFLDHDGFQNKLYKVHVELRKQGDSIVFDYTGSDDQAPGFINATRTGLLAGIYAGILPIIAYDLPWNDGLLRPIEVKSREGSVVSCKFPAPCSQGPLGAMWLVEVTTTEVMSKLMATHPKYVAEAQAAPASGPDLFHIHGKNQYGEPATAPVLEVMLSGGGAYQHRDGITVSGQRNITAGRAPNVEATELKLPVLYLYRRIITDSSGAGRNVGGQAAGAAFILHGVDEVESLVACHGYESPTSRGLFGGYPSGCNHRRFLRHTNIRELLAKGELPDSLASLQGEDTVFTAKPPEFEFHRDDVYECNPTAGGGWGDPLERSPEDVAADVKGGVFSAAVAETIFGVITRDDELDIIATQARRRRLRAQRLEWPAAKTLERAPLIGPEAVVKAIVGDVAKFIQAGGSTYFVCNCGVPLAPANENWKDYARQSVASASDLGPRVRLHADLEVVRHACPSCAKLLDVEVRRKGEPSLLDIEVAS</sequence>
<dbReference type="InterPro" id="IPR045079">
    <property type="entry name" value="Oxoprolinase-like"/>
</dbReference>
<evidence type="ECO:0000313" key="2">
    <source>
        <dbReference type="EMBL" id="MBM0104914.1"/>
    </source>
</evidence>
<dbReference type="EMBL" id="JAEVLS010000002">
    <property type="protein sequence ID" value="MBM0104914.1"/>
    <property type="molecule type" value="Genomic_DNA"/>
</dbReference>
<accession>A0ABS1WVB4</accession>
<dbReference type="PANTHER" id="PTHR11365">
    <property type="entry name" value="5-OXOPROLINASE RELATED"/>
    <property type="match status" value="1"/>
</dbReference>
<dbReference type="RefSeq" id="WP_203166983.1">
    <property type="nucleotide sequence ID" value="NZ_JAEVLS010000002.1"/>
</dbReference>
<dbReference type="InterPro" id="IPR003692">
    <property type="entry name" value="Hydantoinase_B"/>
</dbReference>
<protein>
    <submittedName>
        <fullName evidence="2">Hydantoinase B/oxoprolinase family protein</fullName>
    </submittedName>
</protein>
<dbReference type="PANTHER" id="PTHR11365:SF23">
    <property type="entry name" value="HYPOTHETICAL 5-OXOPROLINASE (EUROFUNG)-RELATED"/>
    <property type="match status" value="1"/>
</dbReference>
<keyword evidence="3" id="KW-1185">Reference proteome</keyword>
<organism evidence="2 3">
    <name type="scientific">Steroidobacter gossypii</name>
    <dbReference type="NCBI Taxonomy" id="2805490"/>
    <lineage>
        <taxon>Bacteria</taxon>
        <taxon>Pseudomonadati</taxon>
        <taxon>Pseudomonadota</taxon>
        <taxon>Gammaproteobacteria</taxon>
        <taxon>Steroidobacterales</taxon>
        <taxon>Steroidobacteraceae</taxon>
        <taxon>Steroidobacter</taxon>
    </lineage>
</organism>